<feature type="transmembrane region" description="Helical" evidence="4">
    <location>
        <begin position="417"/>
        <end position="439"/>
    </location>
</feature>
<dbReference type="NCBIfam" id="TIGR01053">
    <property type="entry name" value="LSD1"/>
    <property type="match status" value="1"/>
</dbReference>
<dbReference type="AlphaFoldDB" id="A0A6A2YH59"/>
<feature type="compositionally biased region" description="Basic and acidic residues" evidence="3">
    <location>
        <begin position="1"/>
        <end position="27"/>
    </location>
</feature>
<evidence type="ECO:0000313" key="7">
    <source>
        <dbReference type="Proteomes" id="UP000436088"/>
    </source>
</evidence>
<dbReference type="FunFam" id="2.20.25.20:FF:000001">
    <property type="entry name" value="Casein kinase II subunit beta"/>
    <property type="match status" value="1"/>
</dbReference>
<comment type="caution">
    <text evidence="6">The sequence shown here is derived from an EMBL/GenBank/DDBJ whole genome shotgun (WGS) entry which is preliminary data.</text>
</comment>
<comment type="similarity">
    <text evidence="1 2">Belongs to the casein kinase 2 subunit beta family.</text>
</comment>
<dbReference type="GO" id="GO:0005956">
    <property type="term" value="C:protein kinase CK2 complex"/>
    <property type="evidence" value="ECO:0007669"/>
    <property type="project" value="UniProtKB-UniRule"/>
</dbReference>
<feature type="transmembrane region" description="Helical" evidence="4">
    <location>
        <begin position="459"/>
        <end position="479"/>
    </location>
</feature>
<accession>A0A6A2YH59</accession>
<dbReference type="SMART" id="SM01085">
    <property type="entry name" value="CK_II_beta"/>
    <property type="match status" value="1"/>
</dbReference>
<keyword evidence="4" id="KW-0472">Membrane</keyword>
<evidence type="ECO:0000256" key="3">
    <source>
        <dbReference type="SAM" id="MobiDB-lite"/>
    </source>
</evidence>
<reference evidence="6" key="1">
    <citation type="submission" date="2019-09" db="EMBL/GenBank/DDBJ databases">
        <title>Draft genome information of white flower Hibiscus syriacus.</title>
        <authorList>
            <person name="Kim Y.-M."/>
        </authorList>
    </citation>
    <scope>NUCLEOTIDE SEQUENCE [LARGE SCALE GENOMIC DNA]</scope>
    <source>
        <strain evidence="6">YM2019G1</strain>
    </source>
</reference>
<keyword evidence="6" id="KW-0808">Transferase</keyword>
<evidence type="ECO:0000259" key="5">
    <source>
        <dbReference type="Pfam" id="PF06943"/>
    </source>
</evidence>
<name>A0A6A2YH59_HIBSY</name>
<sequence>MHSHRDRGGGPLDRKRINDAFDKHLDKPTPSTSRGLRNSKDKGRPSVPSASPLNPSYLIAIHVPKPNVPMFSCHACINNLRSSDIIDINNEESDISASDGDDTSWISWFCGLRGNEFFCEVDEEYIQDDFNLCGLSSQVPYYEYALDLILDVESSHILLETSQLEKYRNYDFGRCPRVYCCGQSCLPVGQSDIPPSSTVKIYCPKCEDIYYPRSKFQGMAILTWLWCCLQCGMLHCSATLLAAVSLNIIDQHASIAPLPVQIKKQRPSIFLTCHVVHAAADVTIGSNTRRLLIKYQKPPGPGMYHNYPPPTLDCSGCRTPLQLPQGARSIRCAISKPLPTSPTLDPPLLLSQPPAPSSHVPPPSSSSPPSPFNHTPPGAPPRARSEKGGLPEDSILMLTEEETDPYRLPTKHNLRMALYWLVKVVNLAILCCFTIPVTVHGNGITMINATIVRPLPHGLSFTHSLLAIVEPYWILPFLCRMNRVGQYVWEDHRPASGLWKGTNGESGGMGLHMGSILTMRNAILSVDSGGGDLTGGAVTSLVTMLLTGGSTAGLGGG</sequence>
<dbReference type="Gene3D" id="1.10.1820.10">
    <property type="entry name" value="protein kinase ck2 holoenzyme, chain C, domain 1"/>
    <property type="match status" value="1"/>
</dbReference>
<dbReference type="EMBL" id="VEPZ02001330">
    <property type="protein sequence ID" value="KAE8679486.1"/>
    <property type="molecule type" value="Genomic_DNA"/>
</dbReference>
<evidence type="ECO:0000256" key="1">
    <source>
        <dbReference type="ARBA" id="ARBA00006941"/>
    </source>
</evidence>
<protein>
    <recommendedName>
        <fullName evidence="2">Casein kinase II subunit beta</fullName>
        <shortName evidence="2">CK II beta</shortName>
    </recommendedName>
</protein>
<dbReference type="GO" id="GO:0016301">
    <property type="term" value="F:kinase activity"/>
    <property type="evidence" value="ECO:0007669"/>
    <property type="project" value="UniProtKB-KW"/>
</dbReference>
<dbReference type="GO" id="GO:0019887">
    <property type="term" value="F:protein kinase regulator activity"/>
    <property type="evidence" value="ECO:0007669"/>
    <property type="project" value="InterPro"/>
</dbReference>
<dbReference type="InterPro" id="IPR000704">
    <property type="entry name" value="Casein_kinase_II_reg-sub"/>
</dbReference>
<dbReference type="PANTHER" id="PTHR11740:SF0">
    <property type="entry name" value="CASEIN KINASE II SUBUNIT BETA"/>
    <property type="match status" value="1"/>
</dbReference>
<evidence type="ECO:0000256" key="2">
    <source>
        <dbReference type="RuleBase" id="RU361268"/>
    </source>
</evidence>
<feature type="domain" description="Zinc finger LSD1-type" evidence="5">
    <location>
        <begin position="314"/>
        <end position="334"/>
    </location>
</feature>
<dbReference type="Proteomes" id="UP000436088">
    <property type="component" value="Unassembled WGS sequence"/>
</dbReference>
<dbReference type="Pfam" id="PF01214">
    <property type="entry name" value="CK_II_beta"/>
    <property type="match status" value="2"/>
</dbReference>
<dbReference type="Gene3D" id="2.20.25.20">
    <property type="match status" value="1"/>
</dbReference>
<comment type="subunit">
    <text evidence="2">Tetramer of two alpha and two beta subunits.</text>
</comment>
<keyword evidence="4" id="KW-1133">Transmembrane helix</keyword>
<proteinExistence type="inferred from homology"/>
<evidence type="ECO:0000313" key="6">
    <source>
        <dbReference type="EMBL" id="KAE8679486.1"/>
    </source>
</evidence>
<dbReference type="InterPro" id="IPR005735">
    <property type="entry name" value="Znf_LSD1"/>
</dbReference>
<keyword evidence="7" id="KW-1185">Reference proteome</keyword>
<dbReference type="PRINTS" id="PR00472">
    <property type="entry name" value="CASNKINASEII"/>
</dbReference>
<dbReference type="InterPro" id="IPR035991">
    <property type="entry name" value="Casein_kinase_II_beta-like"/>
</dbReference>
<feature type="region of interest" description="Disordered" evidence="3">
    <location>
        <begin position="343"/>
        <end position="389"/>
    </location>
</feature>
<keyword evidence="6" id="KW-0418">Kinase</keyword>
<feature type="region of interest" description="Disordered" evidence="3">
    <location>
        <begin position="1"/>
        <end position="50"/>
    </location>
</feature>
<organism evidence="6 7">
    <name type="scientific">Hibiscus syriacus</name>
    <name type="common">Rose of Sharon</name>
    <dbReference type="NCBI Taxonomy" id="106335"/>
    <lineage>
        <taxon>Eukaryota</taxon>
        <taxon>Viridiplantae</taxon>
        <taxon>Streptophyta</taxon>
        <taxon>Embryophyta</taxon>
        <taxon>Tracheophyta</taxon>
        <taxon>Spermatophyta</taxon>
        <taxon>Magnoliopsida</taxon>
        <taxon>eudicotyledons</taxon>
        <taxon>Gunneridae</taxon>
        <taxon>Pentapetalae</taxon>
        <taxon>rosids</taxon>
        <taxon>malvids</taxon>
        <taxon>Malvales</taxon>
        <taxon>Malvaceae</taxon>
        <taxon>Malvoideae</taxon>
        <taxon>Hibiscus</taxon>
    </lineage>
</organism>
<dbReference type="PANTHER" id="PTHR11740">
    <property type="entry name" value="CASEIN KINASE II SUBUNIT BETA"/>
    <property type="match status" value="1"/>
</dbReference>
<feature type="compositionally biased region" description="Pro residues" evidence="3">
    <location>
        <begin position="353"/>
        <end position="371"/>
    </location>
</feature>
<dbReference type="SUPFAM" id="SSF57798">
    <property type="entry name" value="Casein kinase II beta subunit"/>
    <property type="match status" value="1"/>
</dbReference>
<dbReference type="InterPro" id="IPR016149">
    <property type="entry name" value="Casein_kin_II_reg-sub_N"/>
</dbReference>
<dbReference type="PROSITE" id="PS01101">
    <property type="entry name" value="CK2_BETA"/>
    <property type="match status" value="1"/>
</dbReference>
<evidence type="ECO:0000256" key="4">
    <source>
        <dbReference type="SAM" id="Phobius"/>
    </source>
</evidence>
<dbReference type="GO" id="GO:0005737">
    <property type="term" value="C:cytoplasm"/>
    <property type="evidence" value="ECO:0007669"/>
    <property type="project" value="TreeGrafter"/>
</dbReference>
<feature type="compositionally biased region" description="Low complexity" evidence="3">
    <location>
        <begin position="343"/>
        <end position="352"/>
    </location>
</feature>
<gene>
    <name evidence="6" type="ORF">F3Y22_tig00111398pilonHSYRG00002</name>
</gene>
<comment type="function">
    <text evidence="2">Plays a complex role in regulating the basal catalytic activity of the alpha subunit.</text>
</comment>
<dbReference type="Pfam" id="PF06943">
    <property type="entry name" value="zf-LSD1"/>
    <property type="match status" value="1"/>
</dbReference>
<keyword evidence="4" id="KW-0812">Transmembrane</keyword>